<dbReference type="EMBL" id="BMAO01021081">
    <property type="protein sequence ID" value="GFQ71702.1"/>
    <property type="molecule type" value="Genomic_DNA"/>
</dbReference>
<accession>A0A8X6HD01</accession>
<dbReference type="Proteomes" id="UP000887116">
    <property type="component" value="Unassembled WGS sequence"/>
</dbReference>
<evidence type="ECO:0000313" key="3">
    <source>
        <dbReference type="Proteomes" id="UP000887116"/>
    </source>
</evidence>
<feature type="region of interest" description="Disordered" evidence="1">
    <location>
        <begin position="1"/>
        <end position="26"/>
    </location>
</feature>
<name>A0A8X6HD01_TRICU</name>
<evidence type="ECO:0000313" key="2">
    <source>
        <dbReference type="EMBL" id="GFQ71702.1"/>
    </source>
</evidence>
<organism evidence="2 3">
    <name type="scientific">Trichonephila clavata</name>
    <name type="common">Joro spider</name>
    <name type="synonym">Nephila clavata</name>
    <dbReference type="NCBI Taxonomy" id="2740835"/>
    <lineage>
        <taxon>Eukaryota</taxon>
        <taxon>Metazoa</taxon>
        <taxon>Ecdysozoa</taxon>
        <taxon>Arthropoda</taxon>
        <taxon>Chelicerata</taxon>
        <taxon>Arachnida</taxon>
        <taxon>Araneae</taxon>
        <taxon>Araneomorphae</taxon>
        <taxon>Entelegynae</taxon>
        <taxon>Araneoidea</taxon>
        <taxon>Nephilidae</taxon>
        <taxon>Trichonephila</taxon>
    </lineage>
</organism>
<comment type="caution">
    <text evidence="2">The sequence shown here is derived from an EMBL/GenBank/DDBJ whole genome shotgun (WGS) entry which is preliminary data.</text>
</comment>
<gene>
    <name evidence="2" type="ORF">TNCT_516651</name>
</gene>
<reference evidence="2" key="1">
    <citation type="submission" date="2020-07" db="EMBL/GenBank/DDBJ databases">
        <title>Multicomponent nature underlies the extraordinary mechanical properties of spider dragline silk.</title>
        <authorList>
            <person name="Kono N."/>
            <person name="Nakamura H."/>
            <person name="Mori M."/>
            <person name="Yoshida Y."/>
            <person name="Ohtoshi R."/>
            <person name="Malay A.D."/>
            <person name="Moran D.A.P."/>
            <person name="Tomita M."/>
            <person name="Numata K."/>
            <person name="Arakawa K."/>
        </authorList>
    </citation>
    <scope>NUCLEOTIDE SEQUENCE</scope>
</reference>
<protein>
    <submittedName>
        <fullName evidence="2">Uncharacterized protein</fullName>
    </submittedName>
</protein>
<sequence>MISRPTKSIVQSPQNQKTRMESRQSYDSSPTKLVICPPAFIVLKRPHIKLSGAHQTFESCVTWNFIRSRISCERIYDLESSTNEESNICHRRVWVLMDLQSPCSNKRAFGAVAQLTTRPGDNEKRFRRELGQKESKQNGI</sequence>
<dbReference type="AlphaFoldDB" id="A0A8X6HD01"/>
<proteinExistence type="predicted"/>
<evidence type="ECO:0000256" key="1">
    <source>
        <dbReference type="SAM" id="MobiDB-lite"/>
    </source>
</evidence>
<feature type="compositionally biased region" description="Polar residues" evidence="1">
    <location>
        <begin position="1"/>
        <end position="17"/>
    </location>
</feature>
<keyword evidence="3" id="KW-1185">Reference proteome</keyword>